<gene>
    <name evidence="1" type="ORF">AWB77_01951</name>
</gene>
<reference evidence="1" key="1">
    <citation type="submission" date="2016-01" db="EMBL/GenBank/DDBJ databases">
        <authorList>
            <person name="Peeters C."/>
        </authorList>
    </citation>
    <scope>NUCLEOTIDE SEQUENCE</scope>
    <source>
        <strain evidence="1">LMG 29320</strain>
    </source>
</reference>
<proteinExistence type="predicted"/>
<keyword evidence="2" id="KW-1185">Reference proteome</keyword>
<evidence type="ECO:0000313" key="2">
    <source>
        <dbReference type="Proteomes" id="UP000054903"/>
    </source>
</evidence>
<comment type="caution">
    <text evidence="1">The sequence shown here is derived from an EMBL/GenBank/DDBJ whole genome shotgun (WGS) entry which is preliminary data.</text>
</comment>
<dbReference type="EMBL" id="FCNX02000004">
    <property type="protein sequence ID" value="SAK59234.1"/>
    <property type="molecule type" value="Genomic_DNA"/>
</dbReference>
<accession>A0A158AN28</accession>
<sequence length="170" mass="18677">MIVNLKRSTIDPRMSRPIPFQRSPQATRARLSKAQLLPIPRAVADELALAAHMSLTALRAGSPDIAPAQHITEAMYLAKFLAEAGHGDFADDELLRADRTMAAVFDAGRASGTWTLPAEDFDRLAAIVSLYDHQLRRASFAALSVASERLERFKAGEPYQPMHTRKSAPL</sequence>
<name>A0A158AN28_9BURK</name>
<dbReference type="Proteomes" id="UP000054903">
    <property type="component" value="Unassembled WGS sequence"/>
</dbReference>
<evidence type="ECO:0000313" key="1">
    <source>
        <dbReference type="EMBL" id="SAK59234.1"/>
    </source>
</evidence>
<organism evidence="1 2">
    <name type="scientific">Caballeronia fortuita</name>
    <dbReference type="NCBI Taxonomy" id="1777138"/>
    <lineage>
        <taxon>Bacteria</taxon>
        <taxon>Pseudomonadati</taxon>
        <taxon>Pseudomonadota</taxon>
        <taxon>Betaproteobacteria</taxon>
        <taxon>Burkholderiales</taxon>
        <taxon>Burkholderiaceae</taxon>
        <taxon>Caballeronia</taxon>
    </lineage>
</organism>
<dbReference type="AlphaFoldDB" id="A0A158AN28"/>
<protein>
    <submittedName>
        <fullName evidence="1">Fis family transcriptional regulator</fullName>
    </submittedName>
</protein>